<evidence type="ECO:0000313" key="6">
    <source>
        <dbReference type="EMBL" id="PTL59049.1"/>
    </source>
</evidence>
<organism evidence="6 7">
    <name type="scientific">Paraconexibacter algicola</name>
    <dbReference type="NCBI Taxonomy" id="2133960"/>
    <lineage>
        <taxon>Bacteria</taxon>
        <taxon>Bacillati</taxon>
        <taxon>Actinomycetota</taxon>
        <taxon>Thermoleophilia</taxon>
        <taxon>Solirubrobacterales</taxon>
        <taxon>Paraconexibacteraceae</taxon>
        <taxon>Paraconexibacter</taxon>
    </lineage>
</organism>
<feature type="binding site" description="via carbamate group" evidence="4">
    <location>
        <position position="139"/>
    </location>
    <ligand>
        <name>Zn(2+)</name>
        <dbReference type="ChEBI" id="CHEBI:29105"/>
        <label>2</label>
    </ligand>
</feature>
<evidence type="ECO:0000256" key="4">
    <source>
        <dbReference type="PIRSR" id="PIRSR601559-51"/>
    </source>
</evidence>
<feature type="binding site" evidence="4">
    <location>
        <position position="172"/>
    </location>
    <ligand>
        <name>Zn(2+)</name>
        <dbReference type="ChEBI" id="CHEBI:29105"/>
        <label>2</label>
    </ligand>
</feature>
<dbReference type="InterPro" id="IPR017947">
    <property type="entry name" value="AryldialkylPase_Zn-BS"/>
</dbReference>
<evidence type="ECO:0000256" key="1">
    <source>
        <dbReference type="ARBA" id="ARBA00022723"/>
    </source>
</evidence>
<dbReference type="OrthoDB" id="9795018at2"/>
<comment type="cofactor">
    <cofactor evidence="4">
        <name>a divalent metal cation</name>
        <dbReference type="ChEBI" id="CHEBI:60240"/>
    </cofactor>
    <text evidence="4">Binds 2 divalent metal cations per subunit.</text>
</comment>
<reference evidence="6 7" key="1">
    <citation type="submission" date="2018-03" db="EMBL/GenBank/DDBJ databases">
        <title>Aquarubrobacter algicola gen. nov., sp. nov., a novel actinobacterium isolated from shallow eutrophic lake during the end of cyanobacterial harmful algal blooms.</title>
        <authorList>
            <person name="Chun S.J."/>
        </authorList>
    </citation>
    <scope>NUCLEOTIDE SEQUENCE [LARGE SCALE GENOMIC DNA]</scope>
    <source>
        <strain evidence="6 7">Seoho-28</strain>
    </source>
</reference>
<dbReference type="SUPFAM" id="SSF51556">
    <property type="entry name" value="Metallo-dependent hydrolases"/>
    <property type="match status" value="1"/>
</dbReference>
<dbReference type="InterPro" id="IPR032466">
    <property type="entry name" value="Metal_Hydrolase"/>
</dbReference>
<feature type="binding site" evidence="4">
    <location>
        <position position="24"/>
    </location>
    <ligand>
        <name>Zn(2+)</name>
        <dbReference type="ChEBI" id="CHEBI:29105"/>
        <label>1</label>
    </ligand>
</feature>
<comment type="caution">
    <text evidence="6">The sequence shown here is derived from an EMBL/GenBank/DDBJ whole genome shotgun (WGS) entry which is preliminary data.</text>
</comment>
<feature type="binding site" evidence="4">
    <location>
        <position position="222"/>
    </location>
    <ligand>
        <name>Zn(2+)</name>
        <dbReference type="ChEBI" id="CHEBI:29105"/>
        <label>2</label>
    </ligand>
</feature>
<dbReference type="PROSITE" id="PS01322">
    <property type="entry name" value="PHOSPHOTRIESTERASE_1"/>
    <property type="match status" value="1"/>
</dbReference>
<sequence length="336" mass="36811">MPRSHVETTAGPVAASDLGRTLVHEHLLTVSEVVRTEWPHLADRPAEEEAALTQVRNAQEHGVRTWVDPAVMNLGRDAGLAKRVGEQTGMNMVLATGAYVYETLPRYFRFRDGSALADAFVHDHEHGIQGTGVKPAFLKCAVDEHGITEDVEKVLRAVADAHRRTGLPVMSHCRLGGTALGPEGPIPPSDEERARALEQTLRQIEILVDEGGVPANAVQVAHVGDCDALDPIERVLETGVWIGMDRFGLDIFNPSARRNEVVAELASRGYADRMMLGQDSCATIDWYPQEVLQMLAPRWHATLIFEEEIPAMQQLGVTDEQLATMLEANPAAWLSA</sequence>
<feature type="modified residue" description="N6-carboxylysine" evidence="3 5">
    <location>
        <position position="139"/>
    </location>
</feature>
<name>A0A2T4UIJ4_9ACTN</name>
<feature type="binding site" evidence="4">
    <location>
        <position position="279"/>
    </location>
    <ligand>
        <name>Zn(2+)</name>
        <dbReference type="ChEBI" id="CHEBI:29105"/>
        <label>1</label>
    </ligand>
</feature>
<protein>
    <submittedName>
        <fullName evidence="6">Phosphotriesterase</fullName>
    </submittedName>
</protein>
<keyword evidence="1 4" id="KW-0479">Metal-binding</keyword>
<dbReference type="InterPro" id="IPR001559">
    <property type="entry name" value="Phosphotriesterase"/>
</dbReference>
<dbReference type="EMBL" id="PYYB01000001">
    <property type="protein sequence ID" value="PTL59049.1"/>
    <property type="molecule type" value="Genomic_DNA"/>
</dbReference>
<evidence type="ECO:0000256" key="2">
    <source>
        <dbReference type="ARBA" id="ARBA00022801"/>
    </source>
</evidence>
<evidence type="ECO:0000256" key="3">
    <source>
        <dbReference type="PIRSR" id="PIRSR601559-50"/>
    </source>
</evidence>
<comment type="similarity">
    <text evidence="5">Belongs to the metallo-dependent hydrolases superfamily. Phosphotriesterase family.</text>
</comment>
<dbReference type="PANTHER" id="PTHR10819:SF3">
    <property type="entry name" value="PHOSPHOTRIESTERASE-RELATED PROTEIN"/>
    <property type="match status" value="1"/>
</dbReference>
<dbReference type="AlphaFoldDB" id="A0A2T4UIJ4"/>
<keyword evidence="7" id="KW-1185">Reference proteome</keyword>
<dbReference type="PANTHER" id="PTHR10819">
    <property type="entry name" value="PHOSPHOTRIESTERASE-RELATED"/>
    <property type="match status" value="1"/>
</dbReference>
<evidence type="ECO:0000313" key="7">
    <source>
        <dbReference type="Proteomes" id="UP000240739"/>
    </source>
</evidence>
<keyword evidence="2" id="KW-0378">Hydrolase</keyword>
<feature type="binding site" description="via carbamate group" evidence="4">
    <location>
        <position position="139"/>
    </location>
    <ligand>
        <name>Zn(2+)</name>
        <dbReference type="ChEBI" id="CHEBI:29105"/>
        <label>1</label>
    </ligand>
</feature>
<dbReference type="GO" id="GO:0008270">
    <property type="term" value="F:zinc ion binding"/>
    <property type="evidence" value="ECO:0007669"/>
    <property type="project" value="InterPro"/>
</dbReference>
<dbReference type="Proteomes" id="UP000240739">
    <property type="component" value="Unassembled WGS sequence"/>
</dbReference>
<dbReference type="GO" id="GO:0016788">
    <property type="term" value="F:hydrolase activity, acting on ester bonds"/>
    <property type="evidence" value="ECO:0007669"/>
    <property type="project" value="InterPro"/>
</dbReference>
<proteinExistence type="inferred from homology"/>
<dbReference type="PROSITE" id="PS51347">
    <property type="entry name" value="PHOSPHOTRIESTERASE_2"/>
    <property type="match status" value="1"/>
</dbReference>
<dbReference type="RefSeq" id="WP_107567485.1">
    <property type="nucleotide sequence ID" value="NZ_PYYB01000001.1"/>
</dbReference>
<feature type="binding site" evidence="4">
    <location>
        <position position="26"/>
    </location>
    <ligand>
        <name>Zn(2+)</name>
        <dbReference type="ChEBI" id="CHEBI:29105"/>
        <label>1</label>
    </ligand>
</feature>
<dbReference type="Pfam" id="PF02126">
    <property type="entry name" value="PTE"/>
    <property type="match status" value="2"/>
</dbReference>
<gene>
    <name evidence="6" type="ORF">C7Y72_05010</name>
</gene>
<accession>A0A2T4UIJ4</accession>
<evidence type="ECO:0000256" key="5">
    <source>
        <dbReference type="PROSITE-ProRule" id="PRU00679"/>
    </source>
</evidence>
<dbReference type="Gene3D" id="3.20.20.140">
    <property type="entry name" value="Metal-dependent hydrolases"/>
    <property type="match status" value="1"/>
</dbReference>